<keyword evidence="4" id="KW-1185">Reference proteome</keyword>
<accession>A0ABU3GWF0</accession>
<evidence type="ECO:0000256" key="1">
    <source>
        <dbReference type="SAM" id="SignalP"/>
    </source>
</evidence>
<dbReference type="InterPro" id="IPR030392">
    <property type="entry name" value="S74_ICA"/>
</dbReference>
<gene>
    <name evidence="3" type="ORF">QE417_002384</name>
</gene>
<sequence length="154" mass="16631">MKTSNFMMMLFALSSFTSVAFAQTKVSESELKKNVTPISGALTVVNSLEPVTYNYNTQLLKGVKFPSGTQYGFNTDNVQSVLPGVVRTESKLYPAGKGSMQSADVKTVDLQSMVPVLLGAIKEQQQQIDALKAEVQSLRRGSNSNTSAAIKSDK</sequence>
<dbReference type="EMBL" id="JAVLVU010000001">
    <property type="protein sequence ID" value="MDT3403312.1"/>
    <property type="molecule type" value="Genomic_DNA"/>
</dbReference>
<proteinExistence type="predicted"/>
<reference evidence="4" key="1">
    <citation type="submission" date="2023-07" db="EMBL/GenBank/DDBJ databases">
        <title>Functional and genomic diversity of the sorghum phyllosphere microbiome.</title>
        <authorList>
            <person name="Shade A."/>
        </authorList>
    </citation>
    <scope>NUCLEOTIDE SEQUENCE [LARGE SCALE GENOMIC DNA]</scope>
    <source>
        <strain evidence="4">SORGH_AS_0422</strain>
    </source>
</reference>
<protein>
    <recommendedName>
        <fullName evidence="2">Peptidase S74 domain-containing protein</fullName>
    </recommendedName>
</protein>
<dbReference type="PROSITE" id="PS51688">
    <property type="entry name" value="ICA"/>
    <property type="match status" value="1"/>
</dbReference>
<feature type="chain" id="PRO_5046944017" description="Peptidase S74 domain-containing protein" evidence="1">
    <location>
        <begin position="23"/>
        <end position="154"/>
    </location>
</feature>
<dbReference type="Pfam" id="PF13884">
    <property type="entry name" value="Peptidase_S74"/>
    <property type="match status" value="1"/>
</dbReference>
<dbReference type="Proteomes" id="UP001258315">
    <property type="component" value="Unassembled WGS sequence"/>
</dbReference>
<feature type="domain" description="Peptidase S74" evidence="2">
    <location>
        <begin position="27"/>
        <end position="135"/>
    </location>
</feature>
<comment type="caution">
    <text evidence="3">The sequence shown here is derived from an EMBL/GenBank/DDBJ whole genome shotgun (WGS) entry which is preliminary data.</text>
</comment>
<feature type="signal peptide" evidence="1">
    <location>
        <begin position="1"/>
        <end position="22"/>
    </location>
</feature>
<evidence type="ECO:0000313" key="4">
    <source>
        <dbReference type="Proteomes" id="UP001258315"/>
    </source>
</evidence>
<evidence type="ECO:0000259" key="2">
    <source>
        <dbReference type="PROSITE" id="PS51688"/>
    </source>
</evidence>
<organism evidence="3 4">
    <name type="scientific">Mucilaginibacter terrae</name>
    <dbReference type="NCBI Taxonomy" id="1955052"/>
    <lineage>
        <taxon>Bacteria</taxon>
        <taxon>Pseudomonadati</taxon>
        <taxon>Bacteroidota</taxon>
        <taxon>Sphingobacteriia</taxon>
        <taxon>Sphingobacteriales</taxon>
        <taxon>Sphingobacteriaceae</taxon>
        <taxon>Mucilaginibacter</taxon>
    </lineage>
</organism>
<keyword evidence="1" id="KW-0732">Signal</keyword>
<evidence type="ECO:0000313" key="3">
    <source>
        <dbReference type="EMBL" id="MDT3403312.1"/>
    </source>
</evidence>
<name>A0ABU3GWF0_9SPHI</name>
<dbReference type="RefSeq" id="WP_311950195.1">
    <property type="nucleotide sequence ID" value="NZ_JAVLVU010000001.1"/>
</dbReference>